<dbReference type="AlphaFoldDB" id="A0ABD0K247"/>
<dbReference type="Proteomes" id="UP001519460">
    <property type="component" value="Unassembled WGS sequence"/>
</dbReference>
<accession>A0ABD0K247</accession>
<dbReference type="EMBL" id="JACVVK020000270">
    <property type="protein sequence ID" value="KAK7480946.1"/>
    <property type="molecule type" value="Genomic_DNA"/>
</dbReference>
<comment type="caution">
    <text evidence="1">The sequence shown here is derived from an EMBL/GenBank/DDBJ whole genome shotgun (WGS) entry which is preliminary data.</text>
</comment>
<reference evidence="1 2" key="1">
    <citation type="journal article" date="2023" name="Sci. Data">
        <title>Genome assembly of the Korean intertidal mud-creeper Batillaria attramentaria.</title>
        <authorList>
            <person name="Patra A.K."/>
            <person name="Ho P.T."/>
            <person name="Jun S."/>
            <person name="Lee S.J."/>
            <person name="Kim Y."/>
            <person name="Won Y.J."/>
        </authorList>
    </citation>
    <scope>NUCLEOTIDE SEQUENCE [LARGE SCALE GENOMIC DNA]</scope>
    <source>
        <strain evidence="1">Wonlab-2016</strain>
    </source>
</reference>
<keyword evidence="2" id="KW-1185">Reference proteome</keyword>
<gene>
    <name evidence="1" type="ORF">BaRGS_00027761</name>
</gene>
<organism evidence="1 2">
    <name type="scientific">Batillaria attramentaria</name>
    <dbReference type="NCBI Taxonomy" id="370345"/>
    <lineage>
        <taxon>Eukaryota</taxon>
        <taxon>Metazoa</taxon>
        <taxon>Spiralia</taxon>
        <taxon>Lophotrochozoa</taxon>
        <taxon>Mollusca</taxon>
        <taxon>Gastropoda</taxon>
        <taxon>Caenogastropoda</taxon>
        <taxon>Sorbeoconcha</taxon>
        <taxon>Cerithioidea</taxon>
        <taxon>Batillariidae</taxon>
        <taxon>Batillaria</taxon>
    </lineage>
</organism>
<name>A0ABD0K247_9CAEN</name>
<protein>
    <submittedName>
        <fullName evidence="1">Uncharacterized protein</fullName>
    </submittedName>
</protein>
<evidence type="ECO:0000313" key="2">
    <source>
        <dbReference type="Proteomes" id="UP001519460"/>
    </source>
</evidence>
<sequence length="80" mass="8879">MSSALITKKASLYGFVMYRSFSRSSAMGLQLPQGSSSQEPQRSWVNASCFAAALLGLSLSLFSTRQLTDDPNRQCLLWRK</sequence>
<proteinExistence type="predicted"/>
<evidence type="ECO:0000313" key="1">
    <source>
        <dbReference type="EMBL" id="KAK7480946.1"/>
    </source>
</evidence>